<protein>
    <submittedName>
        <fullName evidence="2">Uncharacterized protein</fullName>
    </submittedName>
</protein>
<accession>A0A9D4ZG49</accession>
<organism evidence="2 3">
    <name type="scientific">Adiantum capillus-veneris</name>
    <name type="common">Maidenhair fern</name>
    <dbReference type="NCBI Taxonomy" id="13818"/>
    <lineage>
        <taxon>Eukaryota</taxon>
        <taxon>Viridiplantae</taxon>
        <taxon>Streptophyta</taxon>
        <taxon>Embryophyta</taxon>
        <taxon>Tracheophyta</taxon>
        <taxon>Polypodiopsida</taxon>
        <taxon>Polypodiidae</taxon>
        <taxon>Polypodiales</taxon>
        <taxon>Pteridineae</taxon>
        <taxon>Pteridaceae</taxon>
        <taxon>Vittarioideae</taxon>
        <taxon>Adiantum</taxon>
    </lineage>
</organism>
<evidence type="ECO:0000313" key="2">
    <source>
        <dbReference type="EMBL" id="KAI5071935.1"/>
    </source>
</evidence>
<evidence type="ECO:0000256" key="1">
    <source>
        <dbReference type="SAM" id="MobiDB-lite"/>
    </source>
</evidence>
<sequence length="113" mass="12729">MRDRERSISSLKPKSQEPEHTEYGQPLHLSSSHLSSKTSPSVLGLWPSFRWRSPPLLTARSHPNLLVLLLSCTLKHATLFFRLELAHTCHNQLQLMVNNPLSSCSSTPNNLCS</sequence>
<gene>
    <name evidence="2" type="ORF">GOP47_0014186</name>
</gene>
<dbReference type="Proteomes" id="UP000886520">
    <property type="component" value="Chromosome 13"/>
</dbReference>
<feature type="region of interest" description="Disordered" evidence="1">
    <location>
        <begin position="1"/>
        <end position="41"/>
    </location>
</feature>
<proteinExistence type="predicted"/>
<dbReference type="AlphaFoldDB" id="A0A9D4ZG49"/>
<reference evidence="2" key="1">
    <citation type="submission" date="2021-01" db="EMBL/GenBank/DDBJ databases">
        <title>Adiantum capillus-veneris genome.</title>
        <authorList>
            <person name="Fang Y."/>
            <person name="Liao Q."/>
        </authorList>
    </citation>
    <scope>NUCLEOTIDE SEQUENCE</scope>
    <source>
        <strain evidence="2">H3</strain>
        <tissue evidence="2">Leaf</tissue>
    </source>
</reference>
<name>A0A9D4ZG49_ADICA</name>
<evidence type="ECO:0000313" key="3">
    <source>
        <dbReference type="Proteomes" id="UP000886520"/>
    </source>
</evidence>
<feature type="compositionally biased region" description="Low complexity" evidence="1">
    <location>
        <begin position="26"/>
        <end position="41"/>
    </location>
</feature>
<dbReference type="EMBL" id="JABFUD020000013">
    <property type="protein sequence ID" value="KAI5071935.1"/>
    <property type="molecule type" value="Genomic_DNA"/>
</dbReference>
<keyword evidence="3" id="KW-1185">Reference proteome</keyword>
<comment type="caution">
    <text evidence="2">The sequence shown here is derived from an EMBL/GenBank/DDBJ whole genome shotgun (WGS) entry which is preliminary data.</text>
</comment>